<gene>
    <name evidence="2" type="ORF">ENR23_11590</name>
</gene>
<dbReference type="InterPro" id="IPR011042">
    <property type="entry name" value="6-blade_b-propeller_TolB-like"/>
</dbReference>
<name>A0A832MLS0_UNCEI</name>
<feature type="chain" id="PRO_5032431585" description="6-bladed beta-propeller" evidence="1">
    <location>
        <begin position="23"/>
        <end position="382"/>
    </location>
</feature>
<dbReference type="SUPFAM" id="SSF101898">
    <property type="entry name" value="NHL repeat"/>
    <property type="match status" value="1"/>
</dbReference>
<dbReference type="Gene3D" id="2.120.10.30">
    <property type="entry name" value="TolB, C-terminal domain"/>
    <property type="match status" value="1"/>
</dbReference>
<keyword evidence="1" id="KW-0732">Signal</keyword>
<reference evidence="2" key="1">
    <citation type="journal article" date="2020" name="mSystems">
        <title>Genome- and Community-Level Interaction Insights into Carbon Utilization and Element Cycling Functions of Hydrothermarchaeota in Hydrothermal Sediment.</title>
        <authorList>
            <person name="Zhou Z."/>
            <person name="Liu Y."/>
            <person name="Xu W."/>
            <person name="Pan J."/>
            <person name="Luo Z.H."/>
            <person name="Li M."/>
        </authorList>
    </citation>
    <scope>NUCLEOTIDE SEQUENCE [LARGE SCALE GENOMIC DNA]</scope>
    <source>
        <strain evidence="2">SpSt-381</strain>
    </source>
</reference>
<protein>
    <recommendedName>
        <fullName evidence="3">6-bladed beta-propeller</fullName>
    </recommendedName>
</protein>
<proteinExistence type="predicted"/>
<dbReference type="EMBL" id="DSQF01000022">
    <property type="protein sequence ID" value="HGZ44040.1"/>
    <property type="molecule type" value="Genomic_DNA"/>
</dbReference>
<sequence length="382" mass="40980">MGARRILVAAAAALAAGALALAGCGTTFDLPTQSGGRVIPPDGSYQFQAAWEGMAGVQDVLLTQGAGAQLFVLFNYGGAGFAPRGEVAEYVLVRPERYANRPFAGLFNPVALAAGNNRVFVLDAGDTCLARRNPATQACDDTTGGWRLGISDPDRYWQVREYDVIGRGLGQFTDTTLAGVTGIAADAQGNVYVGGRAIIVLVNQDDSRLRYRLFQWRIYKYARGLRPDGKVDLNVLPPGAWHRDTTFVIEEGSGIGSVVEPRGLHWNAGGGNALYAADFGKNWVQKLADQGIGVGYFQLDGAQTDTLLQGPNDVYADENGYIVLVDGGHRRVLRYGPGGQYIQRVNTEGPPLVEPVAVASNDSLAFVADRGAARILRYKRRQ</sequence>
<organism evidence="2">
    <name type="scientific">Eiseniibacteriota bacterium</name>
    <dbReference type="NCBI Taxonomy" id="2212470"/>
    <lineage>
        <taxon>Bacteria</taxon>
        <taxon>Candidatus Eiseniibacteriota</taxon>
    </lineage>
</organism>
<evidence type="ECO:0008006" key="3">
    <source>
        <dbReference type="Google" id="ProtNLM"/>
    </source>
</evidence>
<accession>A0A832MLS0</accession>
<dbReference type="AlphaFoldDB" id="A0A832MLS0"/>
<comment type="caution">
    <text evidence="2">The sequence shown here is derived from an EMBL/GenBank/DDBJ whole genome shotgun (WGS) entry which is preliminary data.</text>
</comment>
<feature type="signal peptide" evidence="1">
    <location>
        <begin position="1"/>
        <end position="22"/>
    </location>
</feature>
<dbReference type="PROSITE" id="PS51257">
    <property type="entry name" value="PROKAR_LIPOPROTEIN"/>
    <property type="match status" value="1"/>
</dbReference>
<evidence type="ECO:0000256" key="1">
    <source>
        <dbReference type="SAM" id="SignalP"/>
    </source>
</evidence>
<evidence type="ECO:0000313" key="2">
    <source>
        <dbReference type="EMBL" id="HGZ44040.1"/>
    </source>
</evidence>